<dbReference type="PANTHER" id="PTHR28012">
    <property type="entry name" value="NUCLEAR FUSION PROTEIN KAR5"/>
    <property type="match status" value="1"/>
</dbReference>
<dbReference type="InterPro" id="IPR007292">
    <property type="entry name" value="Nuclear_fusion_Kar5"/>
</dbReference>
<evidence type="ECO:0000313" key="14">
    <source>
        <dbReference type="EMBL" id="KAJ5129472.1"/>
    </source>
</evidence>
<comment type="similarity">
    <text evidence="2 11">Belongs to the KAR5 family.</text>
</comment>
<dbReference type="GO" id="GO:0031965">
    <property type="term" value="C:nuclear membrane"/>
    <property type="evidence" value="ECO:0007669"/>
    <property type="project" value="UniProtKB-SubCell"/>
</dbReference>
<dbReference type="GO" id="GO:0000742">
    <property type="term" value="P:karyogamy involved in conjugation with cellular fusion"/>
    <property type="evidence" value="ECO:0007669"/>
    <property type="project" value="UniProtKB-UniRule"/>
</dbReference>
<dbReference type="AlphaFoldDB" id="A0A9W9GT28"/>
<comment type="subcellular location">
    <subcellularLocation>
        <location evidence="11">Endoplasmic reticulum membrane</location>
    </subcellularLocation>
    <subcellularLocation>
        <location evidence="11">Nucleus membrane</location>
    </subcellularLocation>
</comment>
<name>A0A9W9GT28_9EURO</name>
<proteinExistence type="inferred from homology"/>
<reference evidence="14" key="2">
    <citation type="journal article" date="2023" name="IMA Fungus">
        <title>Comparative genomic study of the Penicillium genus elucidates a diverse pangenome and 15 lateral gene transfer events.</title>
        <authorList>
            <person name="Petersen C."/>
            <person name="Sorensen T."/>
            <person name="Nielsen M.R."/>
            <person name="Sondergaard T.E."/>
            <person name="Sorensen J.L."/>
            <person name="Fitzpatrick D.A."/>
            <person name="Frisvad J.C."/>
            <person name="Nielsen K.L."/>
        </authorList>
    </citation>
    <scope>NUCLEOTIDE SEQUENCE</scope>
    <source>
        <strain evidence="14">IBT 22155</strain>
    </source>
</reference>
<accession>A0A9W9GT28</accession>
<feature type="transmembrane region" description="Helical" evidence="11">
    <location>
        <begin position="497"/>
        <end position="518"/>
    </location>
</feature>
<keyword evidence="15" id="KW-1185">Reference proteome</keyword>
<dbReference type="OrthoDB" id="5311848at2759"/>
<dbReference type="Proteomes" id="UP001149079">
    <property type="component" value="Unassembled WGS sequence"/>
</dbReference>
<dbReference type="EMBL" id="JAPQKL010000005">
    <property type="protein sequence ID" value="KAJ5129472.1"/>
    <property type="molecule type" value="Genomic_DNA"/>
</dbReference>
<evidence type="ECO:0000256" key="9">
    <source>
        <dbReference type="ARBA" id="ARBA00023180"/>
    </source>
</evidence>
<evidence type="ECO:0000313" key="15">
    <source>
        <dbReference type="Proteomes" id="UP001149079"/>
    </source>
</evidence>
<gene>
    <name evidence="14" type="ORF">N7515_005511</name>
</gene>
<dbReference type="Pfam" id="PF04163">
    <property type="entry name" value="Tht1"/>
    <property type="match status" value="1"/>
</dbReference>
<evidence type="ECO:0000256" key="8">
    <source>
        <dbReference type="ARBA" id="ARBA00023136"/>
    </source>
</evidence>
<keyword evidence="9" id="KW-0325">Glycoprotein</keyword>
<reference evidence="14" key="1">
    <citation type="submission" date="2022-11" db="EMBL/GenBank/DDBJ databases">
        <authorList>
            <person name="Petersen C."/>
        </authorList>
    </citation>
    <scope>NUCLEOTIDE SEQUENCE</scope>
    <source>
        <strain evidence="14">IBT 22155</strain>
    </source>
</reference>
<evidence type="ECO:0000256" key="12">
    <source>
        <dbReference type="SAM" id="Coils"/>
    </source>
</evidence>
<keyword evidence="5 11" id="KW-0732">Signal</keyword>
<evidence type="ECO:0000256" key="6">
    <source>
        <dbReference type="ARBA" id="ARBA00022824"/>
    </source>
</evidence>
<keyword evidence="8 11" id="KW-0472">Membrane</keyword>
<keyword evidence="7 11" id="KW-1133">Transmembrane helix</keyword>
<feature type="chain" id="PRO_5040985810" description="Nuclear fusion protein KAR5" evidence="13">
    <location>
        <begin position="24"/>
        <end position="519"/>
    </location>
</feature>
<keyword evidence="6 11" id="KW-0256">Endoplasmic reticulum</keyword>
<feature type="coiled-coil region" evidence="12">
    <location>
        <begin position="396"/>
        <end position="423"/>
    </location>
</feature>
<dbReference type="PROSITE" id="PS51257">
    <property type="entry name" value="PROKAR_LIPOPROTEIN"/>
    <property type="match status" value="1"/>
</dbReference>
<comment type="caution">
    <text evidence="14">The sequence shown here is derived from an EMBL/GenBank/DDBJ whole genome shotgun (WGS) entry which is preliminary data.</text>
</comment>
<dbReference type="RefSeq" id="XP_056519851.1">
    <property type="nucleotide sequence ID" value="XM_056666255.1"/>
</dbReference>
<evidence type="ECO:0000256" key="10">
    <source>
        <dbReference type="ARBA" id="ARBA00023242"/>
    </source>
</evidence>
<evidence type="ECO:0000256" key="4">
    <source>
        <dbReference type="ARBA" id="ARBA00022692"/>
    </source>
</evidence>
<comment type="function">
    <text evidence="1 11">Required for nuclear membrane fusion during karyogamy.</text>
</comment>
<evidence type="ECO:0000256" key="7">
    <source>
        <dbReference type="ARBA" id="ARBA00022989"/>
    </source>
</evidence>
<dbReference type="PANTHER" id="PTHR28012:SF1">
    <property type="entry name" value="NUCLEAR FUSION PROTEIN KAR5"/>
    <property type="match status" value="1"/>
</dbReference>
<protein>
    <recommendedName>
        <fullName evidence="16">Nuclear fusion protein KAR5</fullName>
    </recommendedName>
</protein>
<dbReference type="GeneID" id="81405425"/>
<dbReference type="GO" id="GO:0048288">
    <property type="term" value="P:nuclear membrane fusion involved in karyogamy"/>
    <property type="evidence" value="ECO:0007669"/>
    <property type="project" value="UniProtKB-UniRule"/>
</dbReference>
<feature type="transmembrane region" description="Helical" evidence="11">
    <location>
        <begin position="471"/>
        <end position="490"/>
    </location>
</feature>
<keyword evidence="3 11" id="KW-0415">Karyogamy</keyword>
<evidence type="ECO:0000256" key="3">
    <source>
        <dbReference type="ARBA" id="ARBA00022459"/>
    </source>
</evidence>
<evidence type="ECO:0000256" key="2">
    <source>
        <dbReference type="ARBA" id="ARBA00010473"/>
    </source>
</evidence>
<evidence type="ECO:0008006" key="16">
    <source>
        <dbReference type="Google" id="ProtNLM"/>
    </source>
</evidence>
<dbReference type="GO" id="GO:0005789">
    <property type="term" value="C:endoplasmic reticulum membrane"/>
    <property type="evidence" value="ECO:0007669"/>
    <property type="project" value="UniProtKB-SubCell"/>
</dbReference>
<evidence type="ECO:0000256" key="1">
    <source>
        <dbReference type="ARBA" id="ARBA00003389"/>
    </source>
</evidence>
<organism evidence="14 15">
    <name type="scientific">Penicillium bovifimosum</name>
    <dbReference type="NCBI Taxonomy" id="126998"/>
    <lineage>
        <taxon>Eukaryota</taxon>
        <taxon>Fungi</taxon>
        <taxon>Dikarya</taxon>
        <taxon>Ascomycota</taxon>
        <taxon>Pezizomycotina</taxon>
        <taxon>Eurotiomycetes</taxon>
        <taxon>Eurotiomycetidae</taxon>
        <taxon>Eurotiales</taxon>
        <taxon>Aspergillaceae</taxon>
        <taxon>Penicillium</taxon>
    </lineage>
</organism>
<evidence type="ECO:0000256" key="13">
    <source>
        <dbReference type="SAM" id="SignalP"/>
    </source>
</evidence>
<keyword evidence="10 11" id="KW-0539">Nucleus</keyword>
<feature type="signal peptide" evidence="13">
    <location>
        <begin position="1"/>
        <end position="23"/>
    </location>
</feature>
<evidence type="ECO:0000256" key="11">
    <source>
        <dbReference type="RuleBase" id="RU368082"/>
    </source>
</evidence>
<evidence type="ECO:0000256" key="5">
    <source>
        <dbReference type="ARBA" id="ARBA00022729"/>
    </source>
</evidence>
<sequence>MRAIDNLQVLSCVFLALACLCRASVSQQSDIPVSAPKLPDIDAISFLTSRKQDQNSIFNEAVKILDSMGSAPSCNRIAATRLVSSCQTFNEGNDGSQTDSPETLDYLRSVYAARLALCEIEGAGNSIPPSCLPVTVSPRPQKNRYGFMTWHRGSDTASGEVPRELLEHCLRTLESRPQWWTSYSNSRQNALVICHASRMEAEKEELIGLHRSISKSSFKLNEALQQALQDAVAQSEQQQLFMQAVQSLQERIVTDVGGTESVFKRTFGRFLREVEAGMGSLQDSISMALLNMRTRTGELDNDIRNVSTHVEALQEALQSTHHDTLARSQEAFLVQKNNAVAQHNLASSLHLSLESLVDSDMDRMYRGIQRFDAAMEWLTSRMNMILEQETRMTERLQNMETFMQQSESRATELQKAQDQQTEALSAQSRAQEALQFHAQVSQALLGKTSIAAANLQSLIDDTAFKFKNGRGFPLGGFSAWSLCAILLIVIAAQNLKVAIALIFLILGHSVALTIFNLFI</sequence>
<keyword evidence="4 11" id="KW-0812">Transmembrane</keyword>
<keyword evidence="12" id="KW-0175">Coiled coil</keyword>